<dbReference type="AlphaFoldDB" id="A0A384JX89"/>
<dbReference type="VEuPathDB" id="FungiDB:Bcin11g01990"/>
<reference evidence="1 2" key="3">
    <citation type="journal article" date="2017" name="Mol. Plant Pathol.">
        <title>A gapless genome sequence of the fungus Botrytis cinerea.</title>
        <authorList>
            <person name="Van Kan J.A."/>
            <person name="Stassen J.H."/>
            <person name="Mosbach A."/>
            <person name="Van Der Lee T.A."/>
            <person name="Faino L."/>
            <person name="Farmer A.D."/>
            <person name="Papasotiriou D.G."/>
            <person name="Zhou S."/>
            <person name="Seidl M.F."/>
            <person name="Cottam E."/>
            <person name="Edel D."/>
            <person name="Hahn M."/>
            <person name="Schwartz D.C."/>
            <person name="Dietrich R.A."/>
            <person name="Widdison S."/>
            <person name="Scalliet G."/>
        </authorList>
    </citation>
    <scope>NUCLEOTIDE SEQUENCE [LARGE SCALE GENOMIC DNA]</scope>
    <source>
        <strain evidence="1 2">B05.10</strain>
    </source>
</reference>
<organism evidence="1 2">
    <name type="scientific">Botryotinia fuckeliana (strain B05.10)</name>
    <name type="common">Noble rot fungus</name>
    <name type="synonym">Botrytis cinerea</name>
    <dbReference type="NCBI Taxonomy" id="332648"/>
    <lineage>
        <taxon>Eukaryota</taxon>
        <taxon>Fungi</taxon>
        <taxon>Dikarya</taxon>
        <taxon>Ascomycota</taxon>
        <taxon>Pezizomycotina</taxon>
        <taxon>Leotiomycetes</taxon>
        <taxon>Helotiales</taxon>
        <taxon>Sclerotiniaceae</taxon>
        <taxon>Botrytis</taxon>
    </lineage>
</organism>
<keyword evidence="2" id="KW-1185">Reference proteome</keyword>
<dbReference type="Proteomes" id="UP000001798">
    <property type="component" value="Chromosome 11"/>
</dbReference>
<proteinExistence type="predicted"/>
<dbReference type="RefSeq" id="XP_001556684.1">
    <property type="nucleotide sequence ID" value="XM_001556634.2"/>
</dbReference>
<evidence type="ECO:0000313" key="2">
    <source>
        <dbReference type="Proteomes" id="UP000001798"/>
    </source>
</evidence>
<accession>A0A384JX89</accession>
<dbReference type="KEGG" id="bfu:BCIN_11g01990"/>
<protein>
    <submittedName>
        <fullName evidence="1">Uncharacterized protein</fullName>
    </submittedName>
</protein>
<reference evidence="1 2" key="2">
    <citation type="journal article" date="2012" name="Eukaryot. Cell">
        <title>Genome update of Botrytis cinerea strains B05.10 and T4.</title>
        <authorList>
            <person name="Staats M."/>
            <person name="van Kan J.A."/>
        </authorList>
    </citation>
    <scope>NUCLEOTIDE SEQUENCE [LARGE SCALE GENOMIC DNA]</scope>
    <source>
        <strain evidence="1 2">B05.10</strain>
    </source>
</reference>
<dbReference type="OrthoDB" id="3495654at2759"/>
<sequence>MPTYLLEIDLSAKNTFEHFTQVIKTLSTTLSDSNTLSELSEPDSVGLTHDPVESGIIVIHSHTLATLTKILEPHLPHFPIAPKITRTSEKGVYDPAGYPVQQLLIYVPLDSESDDSANANGNGNEDGGETKIQQLKTIFDVRSIQLERKDKISGMRQGEIVTPTSSLSSPVFSSEMQYEGQKCRVWSIWLTWVAAKERYHVGHDDAKIGGVGREKESLAEQIDWENMGVFGWEERNWMFTSFGEFLAKDQKSCVMM</sequence>
<name>A0A384JX89_BOTFB</name>
<dbReference type="EMBL" id="CP009815">
    <property type="protein sequence ID" value="ATZ54877.1"/>
    <property type="molecule type" value="Genomic_DNA"/>
</dbReference>
<reference evidence="1 2" key="1">
    <citation type="journal article" date="2011" name="PLoS Genet.">
        <title>Genomic analysis of the necrotrophic fungal pathogens Sclerotinia sclerotiorum and Botrytis cinerea.</title>
        <authorList>
            <person name="Amselem J."/>
            <person name="Cuomo C.A."/>
            <person name="van Kan J.A."/>
            <person name="Viaud M."/>
            <person name="Benito E.P."/>
            <person name="Couloux A."/>
            <person name="Coutinho P.M."/>
            <person name="de Vries R.P."/>
            <person name="Dyer P.S."/>
            <person name="Fillinger S."/>
            <person name="Fournier E."/>
            <person name="Gout L."/>
            <person name="Hahn M."/>
            <person name="Kohn L."/>
            <person name="Lapalu N."/>
            <person name="Plummer K.M."/>
            <person name="Pradier J.M."/>
            <person name="Quevillon E."/>
            <person name="Sharon A."/>
            <person name="Simon A."/>
            <person name="ten Have A."/>
            <person name="Tudzynski B."/>
            <person name="Tudzynski P."/>
            <person name="Wincker P."/>
            <person name="Andrew M."/>
            <person name="Anthouard V."/>
            <person name="Beever R.E."/>
            <person name="Beffa R."/>
            <person name="Benoit I."/>
            <person name="Bouzid O."/>
            <person name="Brault B."/>
            <person name="Chen Z."/>
            <person name="Choquer M."/>
            <person name="Collemare J."/>
            <person name="Cotton P."/>
            <person name="Danchin E.G."/>
            <person name="Da Silva C."/>
            <person name="Gautier A."/>
            <person name="Giraud C."/>
            <person name="Giraud T."/>
            <person name="Gonzalez C."/>
            <person name="Grossetete S."/>
            <person name="Guldener U."/>
            <person name="Henrissat B."/>
            <person name="Howlett B.J."/>
            <person name="Kodira C."/>
            <person name="Kretschmer M."/>
            <person name="Lappartient A."/>
            <person name="Leroch M."/>
            <person name="Levis C."/>
            <person name="Mauceli E."/>
            <person name="Neuveglise C."/>
            <person name="Oeser B."/>
            <person name="Pearson M."/>
            <person name="Poulain J."/>
            <person name="Poussereau N."/>
            <person name="Quesneville H."/>
            <person name="Rascle C."/>
            <person name="Schumacher J."/>
            <person name="Segurens B."/>
            <person name="Sexton A."/>
            <person name="Silva E."/>
            <person name="Sirven C."/>
            <person name="Soanes D.M."/>
            <person name="Talbot N.J."/>
            <person name="Templeton M."/>
            <person name="Yandava C."/>
            <person name="Yarden O."/>
            <person name="Zeng Q."/>
            <person name="Rollins J.A."/>
            <person name="Lebrun M.H."/>
            <person name="Dickman M."/>
        </authorList>
    </citation>
    <scope>NUCLEOTIDE SEQUENCE [LARGE SCALE GENOMIC DNA]</scope>
    <source>
        <strain evidence="1 2">B05.10</strain>
    </source>
</reference>
<dbReference type="OMA" id="GWEERNW"/>
<dbReference type="GeneID" id="5437264"/>
<gene>
    <name evidence="1" type="ORF">BCIN_11g01990</name>
</gene>
<evidence type="ECO:0000313" key="1">
    <source>
        <dbReference type="EMBL" id="ATZ54877.1"/>
    </source>
</evidence>